<dbReference type="KEGG" id="vg:32878827"/>
<dbReference type="OrthoDB" id="27699at10239"/>
<dbReference type="RefSeq" id="YP_009362920.1">
    <property type="nucleotide sequence ID" value="NC_034628.1"/>
</dbReference>
<reference evidence="1 2" key="1">
    <citation type="journal article" date="2017" name="Viruses">
        <title>Differentiation and structure in Sulfolobus islandicus rod-shaped virus populations.</title>
        <authorList>
            <person name="Bautista M.A."/>
            <person name="Black J.A."/>
            <person name="Youngblut N.D."/>
            <person name="Whitaker R.J."/>
        </authorList>
    </citation>
    <scope>NUCLEOTIDE SEQUENCE [LARGE SCALE GENOMIC DNA]</scope>
</reference>
<accession>A0A1X9SJV8</accession>
<name>A0A1X9SJV8_9VIRU</name>
<evidence type="ECO:0000313" key="2">
    <source>
        <dbReference type="Proteomes" id="UP000201341"/>
    </source>
</evidence>
<sequence length="66" mass="7860">MNGNTKIRITKKQAKELVEQLETDTNFVPYKSQTDFYYSFLHKKGTINIAIYKFDKKYYLQIDSLS</sequence>
<organism evidence="1 2">
    <name type="scientific">Sulfolobus islandicus rod-shaped virus 4</name>
    <dbReference type="NCBI Taxonomy" id="1983547"/>
    <lineage>
        <taxon>Viruses</taxon>
        <taxon>Adnaviria</taxon>
        <taxon>Zilligvirae</taxon>
        <taxon>Taleaviricota</taxon>
        <taxon>Tokiviricetes</taxon>
        <taxon>Ligamenvirales</taxon>
        <taxon>Rudiviridae</taxon>
        <taxon>Usarudivirus</taxon>
        <taxon>Usarudivirus yellowstonense</taxon>
        <taxon>Usarudivirus SIRV4</taxon>
    </lineage>
</organism>
<proteinExistence type="predicted"/>
<evidence type="ECO:0000313" key="1">
    <source>
        <dbReference type="EMBL" id="ARQ96518.1"/>
    </source>
</evidence>
<dbReference type="GeneID" id="32878827"/>
<keyword evidence="2" id="KW-1185">Reference proteome</keyword>
<dbReference type="Proteomes" id="UP000201341">
    <property type="component" value="Segment"/>
</dbReference>
<dbReference type="EMBL" id="KY744231">
    <property type="protein sequence ID" value="ARQ96518.1"/>
    <property type="molecule type" value="Genomic_DNA"/>
</dbReference>
<protein>
    <submittedName>
        <fullName evidence="1">Uncharacterized protein</fullName>
    </submittedName>
</protein>